<dbReference type="EMBL" id="AP018558">
    <property type="protein sequence ID" value="BBD77224.1"/>
    <property type="molecule type" value="Genomic_DNA"/>
</dbReference>
<organism evidence="3 4">
    <name type="scientific">Hydrogenophilus thermoluteolus</name>
    <name type="common">Pseudomonas hydrogenothermophila</name>
    <dbReference type="NCBI Taxonomy" id="297"/>
    <lineage>
        <taxon>Bacteria</taxon>
        <taxon>Pseudomonadati</taxon>
        <taxon>Pseudomonadota</taxon>
        <taxon>Hydrogenophilia</taxon>
        <taxon>Hydrogenophilales</taxon>
        <taxon>Hydrogenophilaceae</taxon>
        <taxon>Hydrogenophilus</taxon>
    </lineage>
</organism>
<feature type="transmembrane region" description="Helical" evidence="2">
    <location>
        <begin position="12"/>
        <end position="33"/>
    </location>
</feature>
<keyword evidence="1" id="KW-0175">Coiled coil</keyword>
<keyword evidence="2" id="KW-0812">Transmembrane</keyword>
<evidence type="ECO:0000313" key="3">
    <source>
        <dbReference type="EMBL" id="BBD77224.1"/>
    </source>
</evidence>
<dbReference type="RefSeq" id="WP_119334980.1">
    <property type="nucleotide sequence ID" value="NZ_AP018558.1"/>
</dbReference>
<dbReference type="OrthoDB" id="5689128at2"/>
<protein>
    <submittedName>
        <fullName evidence="3">Uncharacterized protein</fullName>
    </submittedName>
</protein>
<evidence type="ECO:0000256" key="1">
    <source>
        <dbReference type="SAM" id="Coils"/>
    </source>
</evidence>
<evidence type="ECO:0000256" key="2">
    <source>
        <dbReference type="SAM" id="Phobius"/>
    </source>
</evidence>
<keyword evidence="2" id="KW-0472">Membrane</keyword>
<dbReference type="Proteomes" id="UP000262004">
    <property type="component" value="Chromosome"/>
</dbReference>
<gene>
    <name evidence="3" type="ORF">HPTL_0957</name>
</gene>
<reference evidence="3 4" key="1">
    <citation type="submission" date="2018-04" db="EMBL/GenBank/DDBJ databases">
        <title>Complete genome sequence of Hydrogenophilus thermoluteolus TH-1.</title>
        <authorList>
            <person name="Arai H."/>
        </authorList>
    </citation>
    <scope>NUCLEOTIDE SEQUENCE [LARGE SCALE GENOMIC DNA]</scope>
    <source>
        <strain evidence="3 4">TH-1</strain>
    </source>
</reference>
<keyword evidence="2" id="KW-1133">Transmembrane helix</keyword>
<sequence>MEGDVLLSQAWPILVAVGGAVVGGVFALLKWFAARMLEEIEQRLKRIDDLESRFERLIAELPLHYQRREDFVREMQQADGRYQRIVESVIDAMREEVALHRRRIEELEKQRETDVMRYQLRDDAIREYTSLNAKIDRVYEVLMEMKHDR</sequence>
<dbReference type="KEGG" id="htl:HPTL_0957"/>
<keyword evidence="4" id="KW-1185">Reference proteome</keyword>
<proteinExistence type="predicted"/>
<dbReference type="AlphaFoldDB" id="A0A2Z6DXK3"/>
<feature type="coiled-coil region" evidence="1">
    <location>
        <begin position="33"/>
        <end position="60"/>
    </location>
</feature>
<evidence type="ECO:0000313" key="4">
    <source>
        <dbReference type="Proteomes" id="UP000262004"/>
    </source>
</evidence>
<name>A0A2Z6DXK3_HYDTE</name>
<accession>A0A2Z6DXK3</accession>